<dbReference type="RefSeq" id="WP_033359304.1">
    <property type="nucleotide sequence ID" value="NZ_CP073767.1"/>
</dbReference>
<gene>
    <name evidence="5" type="ORF">Daura_15980</name>
</gene>
<evidence type="ECO:0000313" key="6">
    <source>
        <dbReference type="Proteomes" id="UP001058003"/>
    </source>
</evidence>
<dbReference type="PROSITE" id="PS50075">
    <property type="entry name" value="CARRIER"/>
    <property type="match status" value="1"/>
</dbReference>
<dbReference type="SMART" id="SM00823">
    <property type="entry name" value="PKS_PP"/>
    <property type="match status" value="1"/>
</dbReference>
<dbReference type="InterPro" id="IPR045851">
    <property type="entry name" value="AMP-bd_C_sf"/>
</dbReference>
<feature type="compositionally biased region" description="Pro residues" evidence="3">
    <location>
        <begin position="636"/>
        <end position="645"/>
    </location>
</feature>
<dbReference type="EMBL" id="CP073767">
    <property type="protein sequence ID" value="UWZ57517.1"/>
    <property type="molecule type" value="Genomic_DNA"/>
</dbReference>
<dbReference type="AlphaFoldDB" id="A0A9Q9IPJ3"/>
<evidence type="ECO:0000256" key="1">
    <source>
        <dbReference type="ARBA" id="ARBA00022450"/>
    </source>
</evidence>
<dbReference type="InterPro" id="IPR009081">
    <property type="entry name" value="PP-bd_ACP"/>
</dbReference>
<dbReference type="GO" id="GO:0043041">
    <property type="term" value="P:amino acid activation for nonribosomal peptide biosynthetic process"/>
    <property type="evidence" value="ECO:0007669"/>
    <property type="project" value="TreeGrafter"/>
</dbReference>
<feature type="region of interest" description="Disordered" evidence="3">
    <location>
        <begin position="625"/>
        <end position="645"/>
    </location>
</feature>
<dbReference type="InterPro" id="IPR000873">
    <property type="entry name" value="AMP-dep_synth/lig_dom"/>
</dbReference>
<evidence type="ECO:0000313" key="5">
    <source>
        <dbReference type="EMBL" id="UWZ57517.1"/>
    </source>
</evidence>
<accession>A0A9Q9IPJ3</accession>
<name>A0A9Q9IPJ3_9ACTN</name>
<evidence type="ECO:0000256" key="2">
    <source>
        <dbReference type="ARBA" id="ARBA00022553"/>
    </source>
</evidence>
<evidence type="ECO:0000256" key="3">
    <source>
        <dbReference type="SAM" id="MobiDB-lite"/>
    </source>
</evidence>
<sequence>MITQQDTPVVRERGTGAATLVSRIEEFARTAPRSPAVRHGARELTYGELNQQANQLAHELSVLGVRRGDMVAMYLGRSIEWVVGMLGCLKAGGVCMPLDPSVPVERFNRAIAAGRPTAVVAAAHCPNPAEVPPVPVGVPVAPCPGGGNPTPPVPGGLPVVAIDAGVPAREHLPDPAPAARRDELAYAMFTSGSTGAAKIVLAQHSWLALSAARSATINGTTAADRGSWLGAAGAGIAIHEVGGLLWQGAQIVIGEHDVIASPPALRDWLLRERITLSFVITPVGEVLQHLPWPENCDLRLLTLGGDRLNRWGPAGLPFEVAVSYGSLEAFQIANSVHPWPLRCTPSTATAADRDSAPPVGRPIDGVTVHLLEEDGLTPVGDGIGEVWIDSDCLSLGYLGDPAQTADRFRPNPFGTPGSRIYRSGDAGRFRPDGILEHHGRIDDIVKIRGHRVELGDVDWVLGRHPDVRQVAVVPTMDGDQRRLVACFVGERDVAPLELRNYAIERLPDWMVPVAYVQLDELPLNTSNKIDRRRLPPADWARGRPARAWRAPAPGAETRLAALFADLLHVDRVGADDHFLELGGDSLLLARLQGHIEQDLGARIEMNDLVSDPTVAGLARLVPSGAAAGGGAAATPSLPPITPRRR</sequence>
<dbReference type="PANTHER" id="PTHR45527:SF1">
    <property type="entry name" value="FATTY ACID SYNTHASE"/>
    <property type="match status" value="1"/>
</dbReference>
<dbReference type="Pfam" id="PF00501">
    <property type="entry name" value="AMP-binding"/>
    <property type="match status" value="1"/>
</dbReference>
<organism evidence="5 6">
    <name type="scientific">Dactylosporangium aurantiacum</name>
    <dbReference type="NCBI Taxonomy" id="35754"/>
    <lineage>
        <taxon>Bacteria</taxon>
        <taxon>Bacillati</taxon>
        <taxon>Actinomycetota</taxon>
        <taxon>Actinomycetes</taxon>
        <taxon>Micromonosporales</taxon>
        <taxon>Micromonosporaceae</taxon>
        <taxon>Dactylosporangium</taxon>
    </lineage>
</organism>
<feature type="domain" description="Carrier" evidence="4">
    <location>
        <begin position="550"/>
        <end position="625"/>
    </location>
</feature>
<dbReference type="Pfam" id="PF13193">
    <property type="entry name" value="AMP-binding_C"/>
    <property type="match status" value="1"/>
</dbReference>
<dbReference type="KEGG" id="daur:Daura_15980"/>
<keyword evidence="2" id="KW-0597">Phosphoprotein</keyword>
<dbReference type="GO" id="GO:0005737">
    <property type="term" value="C:cytoplasm"/>
    <property type="evidence" value="ECO:0007669"/>
    <property type="project" value="TreeGrafter"/>
</dbReference>
<dbReference type="GO" id="GO:0044550">
    <property type="term" value="P:secondary metabolite biosynthetic process"/>
    <property type="evidence" value="ECO:0007669"/>
    <property type="project" value="TreeGrafter"/>
</dbReference>
<dbReference type="Proteomes" id="UP001058003">
    <property type="component" value="Chromosome"/>
</dbReference>
<proteinExistence type="predicted"/>
<dbReference type="CDD" id="cd05930">
    <property type="entry name" value="A_NRPS"/>
    <property type="match status" value="1"/>
</dbReference>
<dbReference type="Pfam" id="PF00550">
    <property type="entry name" value="PP-binding"/>
    <property type="match status" value="1"/>
</dbReference>
<reference evidence="5" key="1">
    <citation type="submission" date="2021-04" db="EMBL/GenBank/DDBJ databases">
        <title>Dactylosporangium aurantiacum NRRL B-8018 full assembly.</title>
        <authorList>
            <person name="Hartkoorn R.C."/>
            <person name="Beaudoing E."/>
            <person name="Hot D."/>
        </authorList>
    </citation>
    <scope>NUCLEOTIDE SEQUENCE</scope>
    <source>
        <strain evidence="5">NRRL B-8018</strain>
    </source>
</reference>
<dbReference type="Gene3D" id="3.40.50.12780">
    <property type="entry name" value="N-terminal domain of ligase-like"/>
    <property type="match status" value="1"/>
</dbReference>
<protein>
    <submittedName>
        <fullName evidence="5">Non-ribosomal peptide synthetase</fullName>
    </submittedName>
</protein>
<dbReference type="InterPro" id="IPR042099">
    <property type="entry name" value="ANL_N_sf"/>
</dbReference>
<dbReference type="PANTHER" id="PTHR45527">
    <property type="entry name" value="NONRIBOSOMAL PEPTIDE SYNTHETASE"/>
    <property type="match status" value="1"/>
</dbReference>
<dbReference type="InterPro" id="IPR029058">
    <property type="entry name" value="AB_hydrolase_fold"/>
</dbReference>
<dbReference type="OrthoDB" id="4477213at2"/>
<dbReference type="InterPro" id="IPR036736">
    <property type="entry name" value="ACP-like_sf"/>
</dbReference>
<dbReference type="GO" id="GO:0031177">
    <property type="term" value="F:phosphopantetheine binding"/>
    <property type="evidence" value="ECO:0007669"/>
    <property type="project" value="InterPro"/>
</dbReference>
<dbReference type="InterPro" id="IPR020806">
    <property type="entry name" value="PKS_PP-bd"/>
</dbReference>
<dbReference type="Gene3D" id="3.40.50.1820">
    <property type="entry name" value="alpha/beta hydrolase"/>
    <property type="match status" value="1"/>
</dbReference>
<dbReference type="Gene3D" id="3.30.300.30">
    <property type="match status" value="1"/>
</dbReference>
<dbReference type="InterPro" id="IPR025110">
    <property type="entry name" value="AMP-bd_C"/>
</dbReference>
<dbReference type="SUPFAM" id="SSF47336">
    <property type="entry name" value="ACP-like"/>
    <property type="match status" value="1"/>
</dbReference>
<evidence type="ECO:0000259" key="4">
    <source>
        <dbReference type="PROSITE" id="PS50075"/>
    </source>
</evidence>
<keyword evidence="1" id="KW-0596">Phosphopantetheine</keyword>
<dbReference type="SUPFAM" id="SSF56801">
    <property type="entry name" value="Acetyl-CoA synthetase-like"/>
    <property type="match status" value="1"/>
</dbReference>
<keyword evidence="6" id="KW-1185">Reference proteome</keyword>